<comment type="caution">
    <text evidence="1">The sequence shown here is derived from an EMBL/GenBank/DDBJ whole genome shotgun (WGS) entry which is preliminary data.</text>
</comment>
<dbReference type="EMBL" id="JBJKBG010000002">
    <property type="protein sequence ID" value="KAL3748925.1"/>
    <property type="molecule type" value="Genomic_DNA"/>
</dbReference>
<sequence>MSQDEFTIPHRFIDHDHYRRVVKRMKINAKNTAEASRRYLLKIDEQLSSEMADLKAKIDQVGSEIESNGQQMLEEFRHRATENEGGNLNKLYQDLCNYKTSGDEIYGDEFRKFQAEKQNFMTQLVELRKKEKDKLATIPDQIERLNDNVKKKMMVFKDCRTLVTFEASDEERHRALMFLEEGGQDRTITTTTTS</sequence>
<proteinExistence type="predicted"/>
<accession>A0ABD3LAT2</accession>
<organism evidence="1 2">
    <name type="scientific">Eucalyptus globulus</name>
    <name type="common">Tasmanian blue gum</name>
    <dbReference type="NCBI Taxonomy" id="34317"/>
    <lineage>
        <taxon>Eukaryota</taxon>
        <taxon>Viridiplantae</taxon>
        <taxon>Streptophyta</taxon>
        <taxon>Embryophyta</taxon>
        <taxon>Tracheophyta</taxon>
        <taxon>Spermatophyta</taxon>
        <taxon>Magnoliopsida</taxon>
        <taxon>eudicotyledons</taxon>
        <taxon>Gunneridae</taxon>
        <taxon>Pentapetalae</taxon>
        <taxon>rosids</taxon>
        <taxon>malvids</taxon>
        <taxon>Myrtales</taxon>
        <taxon>Myrtaceae</taxon>
        <taxon>Myrtoideae</taxon>
        <taxon>Eucalypteae</taxon>
        <taxon>Eucalyptus</taxon>
    </lineage>
</organism>
<evidence type="ECO:0000313" key="2">
    <source>
        <dbReference type="Proteomes" id="UP001634007"/>
    </source>
</evidence>
<keyword evidence="2" id="KW-1185">Reference proteome</keyword>
<evidence type="ECO:0000313" key="1">
    <source>
        <dbReference type="EMBL" id="KAL3748925.1"/>
    </source>
</evidence>
<dbReference type="AlphaFoldDB" id="A0ABD3LAT2"/>
<gene>
    <name evidence="1" type="ORF">ACJRO7_010071</name>
</gene>
<dbReference type="Proteomes" id="UP001634007">
    <property type="component" value="Unassembled WGS sequence"/>
</dbReference>
<reference evidence="1 2" key="1">
    <citation type="submission" date="2024-11" db="EMBL/GenBank/DDBJ databases">
        <title>Chromosome-level genome assembly of Eucalyptus globulus Labill. provides insights into its genome evolution.</title>
        <authorList>
            <person name="Li X."/>
        </authorList>
    </citation>
    <scope>NUCLEOTIDE SEQUENCE [LARGE SCALE GENOMIC DNA]</scope>
    <source>
        <strain evidence="1">CL2024</strain>
        <tissue evidence="1">Fresh tender leaves</tissue>
    </source>
</reference>
<name>A0ABD3LAT2_EUCGL</name>
<protein>
    <submittedName>
        <fullName evidence="1">Uncharacterized protein</fullName>
    </submittedName>
</protein>